<dbReference type="Pfam" id="PF22571">
    <property type="entry name" value="LiaI-LiaF-TM_PspC"/>
    <property type="match status" value="1"/>
</dbReference>
<keyword evidence="4 6" id="KW-1133">Transmembrane helix</keyword>
<reference evidence="9" key="2">
    <citation type="journal article" date="2021" name="PeerJ">
        <title>Extensive microbial diversity within the chicken gut microbiome revealed by metagenomics and culture.</title>
        <authorList>
            <person name="Gilroy R."/>
            <person name="Ravi A."/>
            <person name="Getino M."/>
            <person name="Pursley I."/>
            <person name="Horton D.L."/>
            <person name="Alikhan N.F."/>
            <person name="Baker D."/>
            <person name="Gharbi K."/>
            <person name="Hall N."/>
            <person name="Watson M."/>
            <person name="Adriaenssens E.M."/>
            <person name="Foster-Nyarko E."/>
            <person name="Jarju S."/>
            <person name="Secka A."/>
            <person name="Antonio M."/>
            <person name="Oren A."/>
            <person name="Chaudhuri R.R."/>
            <person name="La Ragione R."/>
            <person name="Hildebrand F."/>
            <person name="Pallen M.J."/>
        </authorList>
    </citation>
    <scope>NUCLEOTIDE SEQUENCE</scope>
    <source>
        <strain evidence="9">B1-8020</strain>
    </source>
</reference>
<feature type="transmembrane region" description="Helical" evidence="6">
    <location>
        <begin position="256"/>
        <end position="286"/>
    </location>
</feature>
<comment type="subcellular location">
    <subcellularLocation>
        <location evidence="1">Cell membrane</location>
        <topology evidence="1">Single-pass membrane protein</topology>
    </subcellularLocation>
</comment>
<feature type="domain" description="PspC-related transmembrane region" evidence="8">
    <location>
        <begin position="205"/>
        <end position="321"/>
    </location>
</feature>
<evidence type="ECO:0000313" key="10">
    <source>
        <dbReference type="Proteomes" id="UP000823604"/>
    </source>
</evidence>
<dbReference type="GO" id="GO:0005886">
    <property type="term" value="C:plasma membrane"/>
    <property type="evidence" value="ECO:0007669"/>
    <property type="project" value="UniProtKB-SubCell"/>
</dbReference>
<dbReference type="Pfam" id="PF04024">
    <property type="entry name" value="PspC"/>
    <property type="match status" value="1"/>
</dbReference>
<dbReference type="PANTHER" id="PTHR33885:SF3">
    <property type="entry name" value="PHAGE SHOCK PROTEIN C"/>
    <property type="match status" value="1"/>
</dbReference>
<evidence type="ECO:0000259" key="8">
    <source>
        <dbReference type="Pfam" id="PF22571"/>
    </source>
</evidence>
<gene>
    <name evidence="9" type="ORF">IAB81_00605</name>
</gene>
<dbReference type="InterPro" id="IPR054321">
    <property type="entry name" value="PspC-rel_TM"/>
</dbReference>
<evidence type="ECO:0000256" key="3">
    <source>
        <dbReference type="ARBA" id="ARBA00022692"/>
    </source>
</evidence>
<evidence type="ECO:0000256" key="6">
    <source>
        <dbReference type="SAM" id="Phobius"/>
    </source>
</evidence>
<dbReference type="EMBL" id="JADIMA010000007">
    <property type="protein sequence ID" value="MBO8472117.1"/>
    <property type="molecule type" value="Genomic_DNA"/>
</dbReference>
<proteinExistence type="predicted"/>
<organism evidence="9 10">
    <name type="scientific">Candidatus Merdivivens pullicola</name>
    <dbReference type="NCBI Taxonomy" id="2840872"/>
    <lineage>
        <taxon>Bacteria</taxon>
        <taxon>Pseudomonadati</taxon>
        <taxon>Bacteroidota</taxon>
        <taxon>Bacteroidia</taxon>
        <taxon>Bacteroidales</taxon>
        <taxon>Muribaculaceae</taxon>
        <taxon>Muribaculaceae incertae sedis</taxon>
        <taxon>Candidatus Merdivivens</taxon>
    </lineage>
</organism>
<comment type="caution">
    <text evidence="9">The sequence shown here is derived from an EMBL/GenBank/DDBJ whole genome shotgun (WGS) entry which is preliminary data.</text>
</comment>
<name>A0A9D9IFY3_9BACT</name>
<evidence type="ECO:0000256" key="1">
    <source>
        <dbReference type="ARBA" id="ARBA00004162"/>
    </source>
</evidence>
<reference evidence="9" key="1">
    <citation type="submission" date="2020-10" db="EMBL/GenBank/DDBJ databases">
        <authorList>
            <person name="Gilroy R."/>
        </authorList>
    </citation>
    <scope>NUCLEOTIDE SEQUENCE</scope>
    <source>
        <strain evidence="9">B1-8020</strain>
    </source>
</reference>
<feature type="domain" description="Phage shock protein PspC N-terminal" evidence="7">
    <location>
        <begin position="99"/>
        <end position="163"/>
    </location>
</feature>
<keyword evidence="2" id="KW-1003">Cell membrane</keyword>
<evidence type="ECO:0000256" key="5">
    <source>
        <dbReference type="ARBA" id="ARBA00023136"/>
    </source>
</evidence>
<feature type="transmembrane region" description="Helical" evidence="6">
    <location>
        <begin position="129"/>
        <end position="157"/>
    </location>
</feature>
<evidence type="ECO:0000259" key="7">
    <source>
        <dbReference type="Pfam" id="PF04024"/>
    </source>
</evidence>
<evidence type="ECO:0000313" key="9">
    <source>
        <dbReference type="EMBL" id="MBO8472117.1"/>
    </source>
</evidence>
<keyword evidence="5 6" id="KW-0472">Membrane</keyword>
<dbReference type="InterPro" id="IPR007168">
    <property type="entry name" value="Phageshock_PspC_N"/>
</dbReference>
<accession>A0A9D9IFY3</accession>
<protein>
    <submittedName>
        <fullName evidence="9">PspC domain-containing protein</fullName>
    </submittedName>
</protein>
<dbReference type="Proteomes" id="UP000823604">
    <property type="component" value="Unassembled WGS sequence"/>
</dbReference>
<feature type="transmembrane region" description="Helical" evidence="6">
    <location>
        <begin position="307"/>
        <end position="332"/>
    </location>
</feature>
<feature type="transmembrane region" description="Helical" evidence="6">
    <location>
        <begin position="206"/>
        <end position="236"/>
    </location>
</feature>
<dbReference type="InterPro" id="IPR052027">
    <property type="entry name" value="PspC"/>
</dbReference>
<evidence type="ECO:0000256" key="4">
    <source>
        <dbReference type="ARBA" id="ARBA00022989"/>
    </source>
</evidence>
<sequence length="334" mass="37769">MKQVEKISLASVPFSIEKEACDKLYAYLSGINAHYKEMDGGNEIIEGIEERMAELFREKTSDEGVVGMELVEEVIKRMGKPSDMDSEIPEDGKRPSVSKRLYRDIDSKVLFGVCSGLAAYLNIDKVYLRLIFLALLFLGFFTDGVFFGVAVFLYLAFAISMPAAVTVEDRCRMYGDSVDIAGIEEKVKYRSDSGRHSIRSQKGTSVVASVIVKLFGVLVLLTGISGLVAGSLTALWTNMLNDYVSHWADLEFMELYSVYVLPMLGNIWFMILMYLVVLIPFIWMIYCGLKLIFGFKSPKWHPGLVMVFAWLALVITMLVVVSCNVYEFWYFYNL</sequence>
<dbReference type="AlphaFoldDB" id="A0A9D9IFY3"/>
<keyword evidence="3 6" id="KW-0812">Transmembrane</keyword>
<dbReference type="PANTHER" id="PTHR33885">
    <property type="entry name" value="PHAGE SHOCK PROTEIN C"/>
    <property type="match status" value="1"/>
</dbReference>
<evidence type="ECO:0000256" key="2">
    <source>
        <dbReference type="ARBA" id="ARBA00022475"/>
    </source>
</evidence>